<feature type="region of interest" description="Disordered" evidence="1">
    <location>
        <begin position="195"/>
        <end position="216"/>
    </location>
</feature>
<dbReference type="Proteomes" id="UP000195273">
    <property type="component" value="Chromosome"/>
</dbReference>
<proteinExistence type="predicted"/>
<protein>
    <submittedName>
        <fullName evidence="2">Uncharacterized protein</fullName>
    </submittedName>
</protein>
<dbReference type="OrthoDB" id="7872125at2"/>
<evidence type="ECO:0000256" key="1">
    <source>
        <dbReference type="SAM" id="MobiDB-lite"/>
    </source>
</evidence>
<dbReference type="AlphaFoldDB" id="A0A1Y0EDL0"/>
<dbReference type="EMBL" id="CP021431">
    <property type="protein sequence ID" value="ARU01677.1"/>
    <property type="molecule type" value="Genomic_DNA"/>
</dbReference>
<sequence length="216" mass="24536">MSRDPVNISLTEALTWLAFGERLDQQGYINATSSMKFNDERQLLLDALQRLIGKALTGSIEIYGKYCGSNGNVSPVARAVTVLELASYRAFDLTIDGLRHGNGLQWLPHEVSVWEYQPLQSSAHFQDVTVRYTSLKHHLNRGTKPLSGAARKEKLAPSEYQAWFEKLSKDQKVASEKNLIEICQRDHPDHRIIRQKIRNLKKSQGPLKRGPKTRDL</sequence>
<organism evidence="2 3">
    <name type="scientific">Yoonia vestfoldensis</name>
    <dbReference type="NCBI Taxonomy" id="245188"/>
    <lineage>
        <taxon>Bacteria</taxon>
        <taxon>Pseudomonadati</taxon>
        <taxon>Pseudomonadota</taxon>
        <taxon>Alphaproteobacteria</taxon>
        <taxon>Rhodobacterales</taxon>
        <taxon>Paracoccaceae</taxon>
        <taxon>Yoonia</taxon>
    </lineage>
</organism>
<keyword evidence="3" id="KW-1185">Reference proteome</keyword>
<evidence type="ECO:0000313" key="3">
    <source>
        <dbReference type="Proteomes" id="UP000195273"/>
    </source>
</evidence>
<dbReference type="RefSeq" id="WP_157898196.1">
    <property type="nucleotide sequence ID" value="NZ_CP021431.1"/>
</dbReference>
<reference evidence="2 3" key="1">
    <citation type="submission" date="2017-05" db="EMBL/GenBank/DDBJ databases">
        <title>Genome Sequence of Loktanella vestfoldensis Strain SMR4r Isolated from a Culture of the Diatom Skeletonema marinoi.</title>
        <authorList>
            <person name="Topel M."/>
            <person name="Pinder M.I.M."/>
            <person name="Johansson O.N."/>
            <person name="Kourtchenko O."/>
            <person name="Godhe A."/>
            <person name="Clarke A.K."/>
        </authorList>
    </citation>
    <scope>NUCLEOTIDE SEQUENCE [LARGE SCALE GENOMIC DNA]</scope>
    <source>
        <strain evidence="2 3">SMR4r</strain>
    </source>
</reference>
<accession>A0A1Y0EDL0</accession>
<gene>
    <name evidence="2" type="ORF">LOKVESSMR4R_02373</name>
</gene>
<dbReference type="KEGG" id="lvs:LOKVESSMR4R_02373"/>
<evidence type="ECO:0000313" key="2">
    <source>
        <dbReference type="EMBL" id="ARU01677.1"/>
    </source>
</evidence>
<name>A0A1Y0EDL0_9RHOB</name>